<dbReference type="AlphaFoldDB" id="Q4TAA3"/>
<keyword evidence="1" id="KW-0472">Membrane</keyword>
<dbReference type="EMBL" id="CAAE01007392">
    <property type="protein sequence ID" value="CAF90179.1"/>
    <property type="molecule type" value="Genomic_DNA"/>
</dbReference>
<protein>
    <submittedName>
        <fullName evidence="2">(spotted green pufferfish) hypothetical protein</fullName>
    </submittedName>
</protein>
<feature type="transmembrane region" description="Helical" evidence="1">
    <location>
        <begin position="46"/>
        <end position="65"/>
    </location>
</feature>
<keyword evidence="1" id="KW-0812">Transmembrane</keyword>
<proteinExistence type="predicted"/>
<dbReference type="OrthoDB" id="448280at2759"/>
<accession>Q4TAA3</accession>
<comment type="caution">
    <text evidence="2">The sequence shown here is derived from an EMBL/GenBank/DDBJ whole genome shotgun (WGS) entry which is preliminary data.</text>
</comment>
<evidence type="ECO:0000313" key="2">
    <source>
        <dbReference type="EMBL" id="CAF90179.1"/>
    </source>
</evidence>
<keyword evidence="1" id="KW-1133">Transmembrane helix</keyword>
<evidence type="ECO:0000256" key="1">
    <source>
        <dbReference type="SAM" id="Phobius"/>
    </source>
</evidence>
<organism evidence="2">
    <name type="scientific">Tetraodon nigroviridis</name>
    <name type="common">Spotted green pufferfish</name>
    <name type="synonym">Chelonodon nigroviridis</name>
    <dbReference type="NCBI Taxonomy" id="99883"/>
    <lineage>
        <taxon>Eukaryota</taxon>
        <taxon>Metazoa</taxon>
        <taxon>Chordata</taxon>
        <taxon>Craniata</taxon>
        <taxon>Vertebrata</taxon>
        <taxon>Euteleostomi</taxon>
        <taxon>Actinopterygii</taxon>
        <taxon>Neopterygii</taxon>
        <taxon>Teleostei</taxon>
        <taxon>Neoteleostei</taxon>
        <taxon>Acanthomorphata</taxon>
        <taxon>Eupercaria</taxon>
        <taxon>Tetraodontiformes</taxon>
        <taxon>Tetradontoidea</taxon>
        <taxon>Tetraodontidae</taxon>
        <taxon>Tetraodon</taxon>
    </lineage>
</organism>
<dbReference type="KEGG" id="tng:GSTEN00004301G001"/>
<reference evidence="2" key="2">
    <citation type="submission" date="2004-02" db="EMBL/GenBank/DDBJ databases">
        <authorList>
            <consortium name="Genoscope"/>
            <consortium name="Whitehead Institute Centre for Genome Research"/>
        </authorList>
    </citation>
    <scope>NUCLEOTIDE SEQUENCE</scope>
</reference>
<sequence length="68" mass="7455">MLVQSAQTLAATVASLLLQGLAAGTFLFVTFFEILCRELEDKQDRLLKVLFLVLGYSTLALLVFISCS</sequence>
<name>Q4TAA3_TETNG</name>
<reference evidence="2" key="1">
    <citation type="journal article" date="2004" name="Nature">
        <title>Genome duplication in the teleost fish Tetraodon nigroviridis reveals the early vertebrate proto-karyotype.</title>
        <authorList>
            <person name="Jaillon O."/>
            <person name="Aury J.-M."/>
            <person name="Brunet F."/>
            <person name="Petit J.-L."/>
            <person name="Stange-Thomann N."/>
            <person name="Mauceli E."/>
            <person name="Bouneau L."/>
            <person name="Fischer C."/>
            <person name="Ozouf-Costaz C."/>
            <person name="Bernot A."/>
            <person name="Nicaud S."/>
            <person name="Jaffe D."/>
            <person name="Fisher S."/>
            <person name="Lutfalla G."/>
            <person name="Dossat C."/>
            <person name="Segurens B."/>
            <person name="Dasilva C."/>
            <person name="Salanoubat M."/>
            <person name="Levy M."/>
            <person name="Boudet N."/>
            <person name="Castellano S."/>
            <person name="Anthouard V."/>
            <person name="Jubin C."/>
            <person name="Castelli V."/>
            <person name="Katinka M."/>
            <person name="Vacherie B."/>
            <person name="Biemont C."/>
            <person name="Skalli Z."/>
            <person name="Cattolico L."/>
            <person name="Poulain J."/>
            <person name="De Berardinis V."/>
            <person name="Cruaud C."/>
            <person name="Duprat S."/>
            <person name="Brottier P."/>
            <person name="Coutanceau J.-P."/>
            <person name="Gouzy J."/>
            <person name="Parra G."/>
            <person name="Lardier G."/>
            <person name="Chapple C."/>
            <person name="McKernan K.J."/>
            <person name="McEwan P."/>
            <person name="Bosak S."/>
            <person name="Kellis M."/>
            <person name="Volff J.-N."/>
            <person name="Guigo R."/>
            <person name="Zody M.C."/>
            <person name="Mesirov J."/>
            <person name="Lindblad-Toh K."/>
            <person name="Birren B."/>
            <person name="Nusbaum C."/>
            <person name="Kahn D."/>
            <person name="Robinson-Rechavi M."/>
            <person name="Laudet V."/>
            <person name="Schachter V."/>
            <person name="Quetier F."/>
            <person name="Saurin W."/>
            <person name="Scarpelli C."/>
            <person name="Wincker P."/>
            <person name="Lander E.S."/>
            <person name="Weissenbach J."/>
            <person name="Roest Crollius H."/>
        </authorList>
    </citation>
    <scope>NUCLEOTIDE SEQUENCE [LARGE SCALE GENOMIC DNA]</scope>
</reference>
<gene>
    <name evidence="2" type="ORF">GSTENG00004301001</name>
</gene>